<dbReference type="AlphaFoldDB" id="A0A084THY2"/>
<keyword evidence="3" id="KW-1185">Reference proteome</keyword>
<dbReference type="Proteomes" id="UP000028521">
    <property type="component" value="Unassembled WGS sequence"/>
</dbReference>
<name>A0A084THY2_9FLAO</name>
<dbReference type="OrthoDB" id="1449138at2"/>
<sequence length="110" mass="12567">MHCIKKNTGFKLTTLLLVVTLLLPTAHKLAHAFSGHKHEVCTSQGEDHIHSHEVECEFYKFKINTDFTAITHTYTLIKSNADFTPIISQYAFISDYQKLPFSLRGPPYND</sequence>
<feature type="chain" id="PRO_5001782653" description="Cobalt transporter" evidence="1">
    <location>
        <begin position="33"/>
        <end position="110"/>
    </location>
</feature>
<dbReference type="eggNOG" id="ENOG503306C">
    <property type="taxonomic scope" value="Bacteria"/>
</dbReference>
<reference evidence="2 3" key="1">
    <citation type="journal article" date="2014" name="Genome Announc.">
        <title>Draft Genome Sequence of the Algicidal Bacterium Mangrovimonas yunxiaonensis Strain LY01.</title>
        <authorList>
            <person name="Li Y."/>
            <person name="Zhu H."/>
            <person name="Li C."/>
            <person name="Zhang H."/>
            <person name="Chen Z."/>
            <person name="Zheng W."/>
            <person name="Xu H."/>
            <person name="Zheng T."/>
        </authorList>
    </citation>
    <scope>NUCLEOTIDE SEQUENCE [LARGE SCALE GENOMIC DNA]</scope>
    <source>
        <strain evidence="2 3">LY01</strain>
    </source>
</reference>
<comment type="caution">
    <text evidence="2">The sequence shown here is derived from an EMBL/GenBank/DDBJ whole genome shotgun (WGS) entry which is preliminary data.</text>
</comment>
<dbReference type="STRING" id="1197477.IA57_11555"/>
<gene>
    <name evidence="2" type="ORF">IA57_11555</name>
</gene>
<organism evidence="2 3">
    <name type="scientific">Mangrovimonas yunxiaonensis</name>
    <dbReference type="NCBI Taxonomy" id="1197477"/>
    <lineage>
        <taxon>Bacteria</taxon>
        <taxon>Pseudomonadati</taxon>
        <taxon>Bacteroidota</taxon>
        <taxon>Flavobacteriia</taxon>
        <taxon>Flavobacteriales</taxon>
        <taxon>Flavobacteriaceae</taxon>
        <taxon>Mangrovimonas</taxon>
    </lineage>
</organism>
<dbReference type="RefSeq" id="WP_036123585.1">
    <property type="nucleotide sequence ID" value="NZ_BMET01000003.1"/>
</dbReference>
<evidence type="ECO:0000313" key="2">
    <source>
        <dbReference type="EMBL" id="KFB00318.1"/>
    </source>
</evidence>
<keyword evidence="1" id="KW-0732">Signal</keyword>
<evidence type="ECO:0008006" key="4">
    <source>
        <dbReference type="Google" id="ProtNLM"/>
    </source>
</evidence>
<feature type="signal peptide" evidence="1">
    <location>
        <begin position="1"/>
        <end position="32"/>
    </location>
</feature>
<accession>A0A084THY2</accession>
<evidence type="ECO:0000256" key="1">
    <source>
        <dbReference type="SAM" id="SignalP"/>
    </source>
</evidence>
<dbReference type="EMBL" id="JPFK01000008">
    <property type="protein sequence ID" value="KFB00318.1"/>
    <property type="molecule type" value="Genomic_DNA"/>
</dbReference>
<evidence type="ECO:0000313" key="3">
    <source>
        <dbReference type="Proteomes" id="UP000028521"/>
    </source>
</evidence>
<proteinExistence type="predicted"/>
<protein>
    <recommendedName>
        <fullName evidence="4">Cobalt transporter</fullName>
    </recommendedName>
</protein>
<reference evidence="3" key="2">
    <citation type="submission" date="2014-07" db="EMBL/GenBank/DDBJ databases">
        <title>Genome sequence of Mangrovimonas yunxiaonensis.</title>
        <authorList>
            <person name="Li Y."/>
            <person name="Zheng T."/>
        </authorList>
    </citation>
    <scope>NUCLEOTIDE SEQUENCE [LARGE SCALE GENOMIC DNA]</scope>
    <source>
        <strain evidence="3">LY01</strain>
    </source>
</reference>